<protein>
    <submittedName>
        <fullName evidence="1">Uncharacterized protein</fullName>
    </submittedName>
</protein>
<organism evidence="1">
    <name type="scientific">Arion vulgaris</name>
    <dbReference type="NCBI Taxonomy" id="1028688"/>
    <lineage>
        <taxon>Eukaryota</taxon>
        <taxon>Metazoa</taxon>
        <taxon>Spiralia</taxon>
        <taxon>Lophotrochozoa</taxon>
        <taxon>Mollusca</taxon>
        <taxon>Gastropoda</taxon>
        <taxon>Heterobranchia</taxon>
        <taxon>Euthyneura</taxon>
        <taxon>Panpulmonata</taxon>
        <taxon>Eupulmonata</taxon>
        <taxon>Stylommatophora</taxon>
        <taxon>Helicina</taxon>
        <taxon>Arionoidea</taxon>
        <taxon>Arionidae</taxon>
        <taxon>Arion</taxon>
    </lineage>
</organism>
<feature type="non-terminal residue" evidence="1">
    <location>
        <position position="67"/>
    </location>
</feature>
<sequence length="67" mass="7054">RNVDRYVSCEASCGASMYPDVKGVCQPCHAYCGHNGCTGPEKIVATSGCKACEVGIRESPEGIIECL</sequence>
<reference evidence="1" key="1">
    <citation type="submission" date="2014-12" db="EMBL/GenBank/DDBJ databases">
        <title>Insight into the proteome of Arion vulgaris.</title>
        <authorList>
            <person name="Aradska J."/>
            <person name="Bulat T."/>
            <person name="Smidak R."/>
            <person name="Sarate P."/>
            <person name="Gangsoo J."/>
            <person name="Sialana F."/>
            <person name="Bilban M."/>
            <person name="Lubec G."/>
        </authorList>
    </citation>
    <scope>NUCLEOTIDE SEQUENCE</scope>
    <source>
        <tissue evidence="1">Skin</tissue>
    </source>
</reference>
<name>A0A0B6Y8E6_9EUPU</name>
<gene>
    <name evidence="1" type="primary">ORF17389</name>
</gene>
<evidence type="ECO:0000313" key="1">
    <source>
        <dbReference type="EMBL" id="CEK52607.1"/>
    </source>
</evidence>
<accession>A0A0B6Y8E6</accession>
<dbReference type="EMBL" id="HACG01005742">
    <property type="protein sequence ID" value="CEK52607.1"/>
    <property type="molecule type" value="Transcribed_RNA"/>
</dbReference>
<proteinExistence type="predicted"/>
<feature type="non-terminal residue" evidence="1">
    <location>
        <position position="1"/>
    </location>
</feature>
<dbReference type="AlphaFoldDB" id="A0A0B6Y8E6"/>